<evidence type="ECO:0000313" key="3">
    <source>
        <dbReference type="Proteomes" id="UP000430519"/>
    </source>
</evidence>
<dbReference type="Proteomes" id="UP000430519">
    <property type="component" value="Unassembled WGS sequence"/>
</dbReference>
<protein>
    <submittedName>
        <fullName evidence="2">Uncharacterized protein</fullName>
    </submittedName>
</protein>
<reference evidence="2 3" key="1">
    <citation type="submission" date="2019-11" db="EMBL/GenBank/DDBJ databases">
        <title>Genome sequence of Deinococcus xianganensis Y35, AI-2 producing algicidal bacterium, isolated from lake water.</title>
        <authorList>
            <person name="Li Y."/>
        </authorList>
    </citation>
    <scope>NUCLEOTIDE SEQUENCE [LARGE SCALE GENOMIC DNA]</scope>
    <source>
        <strain evidence="2 3">Y35</strain>
    </source>
</reference>
<dbReference type="EMBL" id="WVHK01000061">
    <property type="protein sequence ID" value="MXV20861.1"/>
    <property type="molecule type" value="Genomic_DNA"/>
</dbReference>
<feature type="transmembrane region" description="Helical" evidence="1">
    <location>
        <begin position="52"/>
        <end position="69"/>
    </location>
</feature>
<accession>A0A6I4YLK6</accession>
<keyword evidence="3" id="KW-1185">Reference proteome</keyword>
<keyword evidence="1" id="KW-1133">Transmembrane helix</keyword>
<feature type="transmembrane region" description="Helical" evidence="1">
    <location>
        <begin position="21"/>
        <end position="46"/>
    </location>
</feature>
<comment type="caution">
    <text evidence="2">The sequence shown here is derived from an EMBL/GenBank/DDBJ whole genome shotgun (WGS) entry which is preliminary data.</text>
</comment>
<organism evidence="2 3">
    <name type="scientific">Deinococcus xianganensis</name>
    <dbReference type="NCBI Taxonomy" id="1507289"/>
    <lineage>
        <taxon>Bacteria</taxon>
        <taxon>Thermotogati</taxon>
        <taxon>Deinococcota</taxon>
        <taxon>Deinococci</taxon>
        <taxon>Deinococcales</taxon>
        <taxon>Deinococcaceae</taxon>
        <taxon>Deinococcus</taxon>
    </lineage>
</organism>
<proteinExistence type="predicted"/>
<gene>
    <name evidence="2" type="ORF">GLX28_14580</name>
</gene>
<keyword evidence="1" id="KW-0812">Transmembrane</keyword>
<sequence>MTRIAQSHEQVRQNRTEFRDSIVKSIMTPYTLLCVALIVFGVAVTLLDAKGVPILLICLVLVAGVRLLFTLRQAQRRTNELLEQMMERRGS</sequence>
<evidence type="ECO:0000313" key="2">
    <source>
        <dbReference type="EMBL" id="MXV20861.1"/>
    </source>
</evidence>
<evidence type="ECO:0000256" key="1">
    <source>
        <dbReference type="SAM" id="Phobius"/>
    </source>
</evidence>
<name>A0A6I4YLK6_9DEIO</name>
<keyword evidence="1" id="KW-0472">Membrane</keyword>
<dbReference type="RefSeq" id="WP_160980708.1">
    <property type="nucleotide sequence ID" value="NZ_WVHK01000061.1"/>
</dbReference>
<dbReference type="AlphaFoldDB" id="A0A6I4YLK6"/>